<evidence type="ECO:0000313" key="4">
    <source>
        <dbReference type="Proteomes" id="UP001254165"/>
    </source>
</evidence>
<comment type="similarity">
    <text evidence="1">Belongs to the short-chain dehydrogenases/reductases (SDR) family.</text>
</comment>
<dbReference type="InterPro" id="IPR003560">
    <property type="entry name" value="DHB_DH"/>
</dbReference>
<dbReference type="InterPro" id="IPR002347">
    <property type="entry name" value="SDR_fam"/>
</dbReference>
<dbReference type="RefSeq" id="WP_315623213.1">
    <property type="nucleotide sequence ID" value="NZ_JAUHMF010000001.1"/>
</dbReference>
<dbReference type="InterPro" id="IPR020904">
    <property type="entry name" value="Sc_DH/Rdtase_CS"/>
</dbReference>
<dbReference type="PROSITE" id="PS00061">
    <property type="entry name" value="ADH_SHORT"/>
    <property type="match status" value="1"/>
</dbReference>
<dbReference type="Pfam" id="PF00106">
    <property type="entry name" value="adh_short"/>
    <property type="match status" value="1"/>
</dbReference>
<dbReference type="Proteomes" id="UP001254165">
    <property type="component" value="Unassembled WGS sequence"/>
</dbReference>
<gene>
    <name evidence="3" type="ORF">QYE77_00510</name>
</gene>
<dbReference type="CDD" id="cd11730">
    <property type="entry name" value="Tthb094_like_SDR_c"/>
    <property type="match status" value="1"/>
</dbReference>
<dbReference type="PANTHER" id="PTHR44169:SF6">
    <property type="entry name" value="NADPH-DEPENDENT 1-ACYLDIHYDROXYACETONE PHOSPHATE REDUCTASE"/>
    <property type="match status" value="1"/>
</dbReference>
<dbReference type="SUPFAM" id="SSF51735">
    <property type="entry name" value="NAD(P)-binding Rossmann-fold domains"/>
    <property type="match status" value="1"/>
</dbReference>
<evidence type="ECO:0000256" key="2">
    <source>
        <dbReference type="ARBA" id="ARBA00023002"/>
    </source>
</evidence>
<dbReference type="EMBL" id="JAUHMF010000001">
    <property type="protein sequence ID" value="MDT8896732.1"/>
    <property type="molecule type" value="Genomic_DNA"/>
</dbReference>
<dbReference type="PRINTS" id="PR01397">
    <property type="entry name" value="DHBDHDRGNASE"/>
</dbReference>
<evidence type="ECO:0000313" key="3">
    <source>
        <dbReference type="EMBL" id="MDT8896732.1"/>
    </source>
</evidence>
<evidence type="ECO:0000256" key="1">
    <source>
        <dbReference type="ARBA" id="ARBA00006484"/>
    </source>
</evidence>
<dbReference type="PANTHER" id="PTHR44169">
    <property type="entry name" value="NADPH-DEPENDENT 1-ACYLDIHYDROXYACETONE PHOSPHATE REDUCTASE"/>
    <property type="match status" value="1"/>
</dbReference>
<reference evidence="3 4" key="1">
    <citation type="submission" date="2023-07" db="EMBL/GenBank/DDBJ databases">
        <title>Novel species of Thermanaerothrix with wide hydrolytic capabilities.</title>
        <authorList>
            <person name="Zayulina K.S."/>
            <person name="Podosokorskaya O.A."/>
            <person name="Elcheninov A.G."/>
        </authorList>
    </citation>
    <scope>NUCLEOTIDE SEQUENCE [LARGE SCALE GENOMIC DNA]</scope>
    <source>
        <strain evidence="3 4">4228-RoL</strain>
    </source>
</reference>
<accession>A0ABU3NL83</accession>
<comment type="caution">
    <text evidence="3">The sequence shown here is derived from an EMBL/GenBank/DDBJ whole genome shotgun (WGS) entry which is preliminary data.</text>
</comment>
<name>A0ABU3NL83_9CHLR</name>
<dbReference type="Gene3D" id="3.40.50.720">
    <property type="entry name" value="NAD(P)-binding Rossmann-like Domain"/>
    <property type="match status" value="1"/>
</dbReference>
<sequence>MTKTALVWGASGGIGLALVSLLTANGWQVVAVARRTKSLVGLTSHVYEVDFSFPTSLQSITTQMFQEGLQVDWWIYAAGDIMVAPLIQMSLEQWQQILNANLTGVYLALHYSSPLLRPEAPVYFLGAISERIRLPGLSAYAAAKAGLEALAEVARKELKRPVVVVRPMAVNTPLWQKVPFKIPPNAVEPDVVAAKMLEAYHSNYSGFLDIA</sequence>
<dbReference type="InterPro" id="IPR036291">
    <property type="entry name" value="NAD(P)-bd_dom_sf"/>
</dbReference>
<keyword evidence="4" id="KW-1185">Reference proteome</keyword>
<protein>
    <submittedName>
        <fullName evidence="3">SDR family NAD(P)-dependent oxidoreductase</fullName>
    </submittedName>
</protein>
<organism evidence="3 4">
    <name type="scientific">Thermanaerothrix solaris</name>
    <dbReference type="NCBI Taxonomy" id="3058434"/>
    <lineage>
        <taxon>Bacteria</taxon>
        <taxon>Bacillati</taxon>
        <taxon>Chloroflexota</taxon>
        <taxon>Anaerolineae</taxon>
        <taxon>Anaerolineales</taxon>
        <taxon>Anaerolineaceae</taxon>
        <taxon>Thermanaerothrix</taxon>
    </lineage>
</organism>
<proteinExistence type="inferred from homology"/>
<keyword evidence="2" id="KW-0560">Oxidoreductase</keyword>